<protein>
    <submittedName>
        <fullName evidence="3">DUF4179 domain-containing protein</fullName>
    </submittedName>
</protein>
<dbReference type="Pfam" id="PF13786">
    <property type="entry name" value="DUF4179"/>
    <property type="match status" value="1"/>
</dbReference>
<keyword evidence="1" id="KW-0472">Membrane</keyword>
<reference evidence="3 4" key="1">
    <citation type="submission" date="2021-07" db="EMBL/GenBank/DDBJ databases">
        <title>Paenibacillus radiodurans sp. nov., isolated from the southeastern edge of Tengger Desert.</title>
        <authorList>
            <person name="Zhang G."/>
        </authorList>
    </citation>
    <scope>NUCLEOTIDE SEQUENCE [LARGE SCALE GENOMIC DNA]</scope>
    <source>
        <strain evidence="3 4">CCM 7311</strain>
    </source>
</reference>
<dbReference type="InterPro" id="IPR025436">
    <property type="entry name" value="DUF4179"/>
</dbReference>
<dbReference type="EMBL" id="JAHZIK010000222">
    <property type="protein sequence ID" value="MBW7454602.1"/>
    <property type="molecule type" value="Genomic_DNA"/>
</dbReference>
<keyword evidence="4" id="KW-1185">Reference proteome</keyword>
<evidence type="ECO:0000313" key="4">
    <source>
        <dbReference type="Proteomes" id="UP001519887"/>
    </source>
</evidence>
<accession>A0ABS7C129</accession>
<organism evidence="3 4">
    <name type="scientific">Paenibacillus sepulcri</name>
    <dbReference type="NCBI Taxonomy" id="359917"/>
    <lineage>
        <taxon>Bacteria</taxon>
        <taxon>Bacillati</taxon>
        <taxon>Bacillota</taxon>
        <taxon>Bacilli</taxon>
        <taxon>Bacillales</taxon>
        <taxon>Paenibacillaceae</taxon>
        <taxon>Paenibacillus</taxon>
    </lineage>
</organism>
<feature type="transmembrane region" description="Helical" evidence="1">
    <location>
        <begin position="58"/>
        <end position="82"/>
    </location>
</feature>
<feature type="domain" description="DUF4179" evidence="2">
    <location>
        <begin position="57"/>
        <end position="152"/>
    </location>
</feature>
<evidence type="ECO:0000259" key="2">
    <source>
        <dbReference type="Pfam" id="PF13786"/>
    </source>
</evidence>
<evidence type="ECO:0000313" key="3">
    <source>
        <dbReference type="EMBL" id="MBW7454602.1"/>
    </source>
</evidence>
<name>A0ABS7C129_9BACL</name>
<keyword evidence="1" id="KW-1133">Transmembrane helix</keyword>
<dbReference type="Gene3D" id="2.60.40.1630">
    <property type="entry name" value="bacillus anthracis domain"/>
    <property type="match status" value="1"/>
</dbReference>
<dbReference type="Proteomes" id="UP001519887">
    <property type="component" value="Unassembled WGS sequence"/>
</dbReference>
<proteinExistence type="predicted"/>
<sequence>MSPISISDEELKARLTNMAIPGQHAAAEARIMNRIRQLPQHRLRRPMVSRFQGRVRRVVLTACLLCATYILAILAAFASPVFAQAMHKVPLLGSMLPGSILELAGDSGVKLAAGKTASRLPETVKAVDQGITFSVQDTFYDGSRIVIGYRIDTEDGRKHPESPQDTVFSVQGVRLDAGYKTKGQWLTDRTYIGVMSILPDPGTGTDSSPLADSFDLKLVIRNLYGREDGSKASRTSGRWELTVPVNQKSVGGVYLTQAAAHAGNESVTVHKVLLGASATQIELSYKGVFPAGSVIQGFRLMDDRGLIIPDLSGSGNLLESGAGEFSYLFEPLKVKPVYVIVQPYVKLQEPVEPVIVRARWNGKVPVTLSQGDAGTLTVTEIDFQTDQTLIHYQVEGSDPFMQQSSFWLETEAGERLVDGYPKRIRTADSDYSYVMAYPPLDADGIYYMGTIERQKVQILDNFSVRVPLS</sequence>
<gene>
    <name evidence="3" type="ORF">K0U00_11230</name>
</gene>
<dbReference type="RefSeq" id="WP_210046204.1">
    <property type="nucleotide sequence ID" value="NZ_JBHLVU010000025.1"/>
</dbReference>
<comment type="caution">
    <text evidence="3">The sequence shown here is derived from an EMBL/GenBank/DDBJ whole genome shotgun (WGS) entry which is preliminary data.</text>
</comment>
<keyword evidence="1" id="KW-0812">Transmembrane</keyword>
<evidence type="ECO:0000256" key="1">
    <source>
        <dbReference type="SAM" id="Phobius"/>
    </source>
</evidence>